<protein>
    <submittedName>
        <fullName evidence="3">Glycosyltransferase</fullName>
        <ecNumber evidence="3">2.4.-.-</ecNumber>
    </submittedName>
</protein>
<feature type="domain" description="Glycosyltransferase 2-like" evidence="1">
    <location>
        <begin position="43"/>
        <end position="157"/>
    </location>
</feature>
<evidence type="ECO:0000313" key="5">
    <source>
        <dbReference type="Proteomes" id="UP001241571"/>
    </source>
</evidence>
<sequence length="266" mass="30832">MKVEVLVASMTEDPKKLFFKMNIQTNAIISNQTYKYSYEEFVFEGNKVRIYNSAERGVGKNRNLALDCAKGDICILADDDEIFLSGYEKKIISAYKDIPHADVIIFNLIESNSTSLRKKIKKTIRVRFWNYMRYGAARISFRRTSVTKYGTHFNVHFGGGTEHSAGEDVLFLNSCLKNKLKIYAVNIDIAKLDNSRESTWFNGYTKKYFIDKGILFASISRNFSFFLCLQFILRKSKVFNNEVSKWQAFKWMLKGIKLFDNGNGYK</sequence>
<dbReference type="GO" id="GO:0016757">
    <property type="term" value="F:glycosyltransferase activity"/>
    <property type="evidence" value="ECO:0007669"/>
    <property type="project" value="UniProtKB-KW"/>
</dbReference>
<keyword evidence="3" id="KW-0328">Glycosyltransferase</keyword>
<dbReference type="RefSeq" id="WP_167757139.1">
    <property type="nucleotide sequence ID" value="NZ_CAKOCH010000002.1"/>
</dbReference>
<dbReference type="EC" id="2.4.-.-" evidence="3"/>
<dbReference type="Gene3D" id="3.90.550.10">
    <property type="entry name" value="Spore Coat Polysaccharide Biosynthesis Protein SpsA, Chain A"/>
    <property type="match status" value="1"/>
</dbReference>
<evidence type="ECO:0000313" key="4">
    <source>
        <dbReference type="Proteomes" id="UP000571857"/>
    </source>
</evidence>
<dbReference type="SUPFAM" id="SSF53448">
    <property type="entry name" value="Nucleotide-diphospho-sugar transferases"/>
    <property type="match status" value="1"/>
</dbReference>
<name>A0ABD4ZQ45_ENTGA</name>
<reference evidence="2 4" key="1">
    <citation type="submission" date="2020-06" db="EMBL/GenBank/DDBJ databases">
        <title>Crossreactivity between MHC class I-restricted antigens from cancer cells and an enterococcal bacteriophage.</title>
        <authorList>
            <person name="Fluckiger A."/>
            <person name="Daillere R."/>
            <person name="Sassi M."/>
            <person name="Cattoir V."/>
            <person name="Kroemer G."/>
            <person name="Zitvogel L."/>
        </authorList>
    </citation>
    <scope>NUCLEOTIDE SEQUENCE [LARGE SCALE GENOMIC DNA]</scope>
    <source>
        <strain evidence="2 4">EG4</strain>
    </source>
</reference>
<dbReference type="InterPro" id="IPR001173">
    <property type="entry name" value="Glyco_trans_2-like"/>
</dbReference>
<dbReference type="CDD" id="cd00761">
    <property type="entry name" value="Glyco_tranf_GTA_type"/>
    <property type="match status" value="1"/>
</dbReference>
<dbReference type="Proteomes" id="UP001241571">
    <property type="component" value="Unassembled WGS sequence"/>
</dbReference>
<dbReference type="AlphaFoldDB" id="A0ABD4ZQ45"/>
<accession>A0ABD4ZQ45</accession>
<organism evidence="3 5">
    <name type="scientific">Enterococcus gallinarum</name>
    <dbReference type="NCBI Taxonomy" id="1353"/>
    <lineage>
        <taxon>Bacteria</taxon>
        <taxon>Bacillati</taxon>
        <taxon>Bacillota</taxon>
        <taxon>Bacilli</taxon>
        <taxon>Lactobacillales</taxon>
        <taxon>Enterococcaceae</taxon>
        <taxon>Enterococcus</taxon>
    </lineage>
</organism>
<gene>
    <name evidence="2" type="ORF">HWH42_16530</name>
    <name evidence="3" type="ORF">QRX88_03380</name>
</gene>
<comment type="caution">
    <text evidence="3">The sequence shown here is derived from an EMBL/GenBank/DDBJ whole genome shotgun (WGS) entry which is preliminary data.</text>
</comment>
<evidence type="ECO:0000313" key="2">
    <source>
        <dbReference type="EMBL" id="MBA0974177.1"/>
    </source>
</evidence>
<dbReference type="EMBL" id="JABXJK010000082">
    <property type="protein sequence ID" value="MBA0974177.1"/>
    <property type="molecule type" value="Genomic_DNA"/>
</dbReference>
<dbReference type="InterPro" id="IPR029044">
    <property type="entry name" value="Nucleotide-diphossugar_trans"/>
</dbReference>
<reference evidence="3 5" key="2">
    <citation type="submission" date="2023-06" db="EMBL/GenBank/DDBJ databases">
        <title>Acute promotion of culturable opportunistic pathogens and persistent increase of antibiotic resistance following antibiotic exposure in mouse gut microbiota.</title>
        <authorList>
            <person name="Li L."/>
            <person name="Wang B."/>
            <person name="Sun Y."/>
            <person name="Wang M."/>
            <person name="Xu H."/>
        </authorList>
    </citation>
    <scope>NUCLEOTIDE SEQUENCE [LARGE SCALE GENOMIC DNA]</scope>
    <source>
        <strain evidence="3 5">CRI2_2</strain>
    </source>
</reference>
<dbReference type="EMBL" id="JASUBT010000002">
    <property type="protein sequence ID" value="MDL4934761.1"/>
    <property type="molecule type" value="Genomic_DNA"/>
</dbReference>
<dbReference type="Proteomes" id="UP000571857">
    <property type="component" value="Unassembled WGS sequence"/>
</dbReference>
<proteinExistence type="predicted"/>
<evidence type="ECO:0000259" key="1">
    <source>
        <dbReference type="Pfam" id="PF00535"/>
    </source>
</evidence>
<evidence type="ECO:0000313" key="3">
    <source>
        <dbReference type="EMBL" id="MDL4934761.1"/>
    </source>
</evidence>
<dbReference type="Pfam" id="PF00535">
    <property type="entry name" value="Glycos_transf_2"/>
    <property type="match status" value="1"/>
</dbReference>
<keyword evidence="3" id="KW-0808">Transferase</keyword>